<reference evidence="1" key="1">
    <citation type="submission" date="2018-05" db="EMBL/GenBank/DDBJ databases">
        <authorList>
            <person name="Lanie J.A."/>
            <person name="Ng W.-L."/>
            <person name="Kazmierczak K.M."/>
            <person name="Andrzejewski T.M."/>
            <person name="Davidsen T.M."/>
            <person name="Wayne K.J."/>
            <person name="Tettelin H."/>
            <person name="Glass J.I."/>
            <person name="Rusch D."/>
            <person name="Podicherti R."/>
            <person name="Tsui H.-C.T."/>
            <person name="Winkler M.E."/>
        </authorList>
    </citation>
    <scope>NUCLEOTIDE SEQUENCE</scope>
</reference>
<gene>
    <name evidence="1" type="ORF">METZ01_LOCUS319008</name>
</gene>
<sequence>KSRCTECNKFCQKGRRASAYCDEPCETWKGGIRFTQTYINLNGKNVDTLKTRKEIISSQEGIKNAEIFKSRSTIANEFGEKLAALVLYDEKFSRKSFKNFLEKRKYEEADLPEVVHYFEYDHYSDNPWSSRGISKTGAKSYRGSKLSDELYADLRSFIPTSKPSVKTIGYMRRRFRRLLRNFQTTDSDLYISLR</sequence>
<protein>
    <submittedName>
        <fullName evidence="1">Uncharacterized protein</fullName>
    </submittedName>
</protein>
<name>A0A382NY95_9ZZZZ</name>
<evidence type="ECO:0000313" key="1">
    <source>
        <dbReference type="EMBL" id="SVC66154.1"/>
    </source>
</evidence>
<feature type="non-terminal residue" evidence="1">
    <location>
        <position position="1"/>
    </location>
</feature>
<accession>A0A382NY95</accession>
<proteinExistence type="predicted"/>
<dbReference type="AlphaFoldDB" id="A0A382NY95"/>
<organism evidence="1">
    <name type="scientific">marine metagenome</name>
    <dbReference type="NCBI Taxonomy" id="408172"/>
    <lineage>
        <taxon>unclassified sequences</taxon>
        <taxon>metagenomes</taxon>
        <taxon>ecological metagenomes</taxon>
    </lineage>
</organism>
<dbReference type="EMBL" id="UINC01103628">
    <property type="protein sequence ID" value="SVC66154.1"/>
    <property type="molecule type" value="Genomic_DNA"/>
</dbReference>